<evidence type="ECO:0000313" key="1">
    <source>
        <dbReference type="EMBL" id="NOT32991.1"/>
    </source>
</evidence>
<proteinExistence type="predicted"/>
<dbReference type="EMBL" id="JABFRW010000023">
    <property type="protein sequence ID" value="NOT32991.1"/>
    <property type="molecule type" value="Genomic_DNA"/>
</dbReference>
<dbReference type="AlphaFoldDB" id="A0A849SET2"/>
<comment type="caution">
    <text evidence="1">The sequence shown here is derived from an EMBL/GenBank/DDBJ whole genome shotgun (WGS) entry which is preliminary data.</text>
</comment>
<sequence length="100" mass="11470">MKVALQLFHGRKDPTEDMDDWGEKGPVFLVDYVHVTYRSDLKLGIPSPAGDGDLKFVDDLVFYDGRYYGDWSVFPASLIRVEDELAHRVQPFDPQKARLP</sequence>
<protein>
    <submittedName>
        <fullName evidence="1">Uncharacterized protein</fullName>
    </submittedName>
</protein>
<reference evidence="1 2" key="1">
    <citation type="submission" date="2020-04" db="EMBL/GenBank/DDBJ databases">
        <title>Metagenomic profiling of ammonia- and methane-oxidizing microorganisms in a Dutch drinking water treatment plant.</title>
        <authorList>
            <person name="Poghosyan L."/>
            <person name="Leucker S."/>
        </authorList>
    </citation>
    <scope>NUCLEOTIDE SEQUENCE [LARGE SCALE GENOMIC DNA]</scope>
    <source>
        <strain evidence="1">S-RSF-IL-03</strain>
    </source>
</reference>
<evidence type="ECO:0000313" key="2">
    <source>
        <dbReference type="Proteomes" id="UP000580839"/>
    </source>
</evidence>
<accession>A0A849SET2</accession>
<organism evidence="1 2">
    <name type="scientific">Eiseniibacteriota bacterium</name>
    <dbReference type="NCBI Taxonomy" id="2212470"/>
    <lineage>
        <taxon>Bacteria</taxon>
        <taxon>Candidatus Eiseniibacteriota</taxon>
    </lineage>
</organism>
<dbReference type="Proteomes" id="UP000580839">
    <property type="component" value="Unassembled WGS sequence"/>
</dbReference>
<gene>
    <name evidence="1" type="ORF">HOP12_02350</name>
</gene>
<name>A0A849SET2_UNCEI</name>